<dbReference type="InterPro" id="IPR017853">
    <property type="entry name" value="GH"/>
</dbReference>
<dbReference type="EC" id="3.2.1.22" evidence="2 5"/>
<evidence type="ECO:0000256" key="3">
    <source>
        <dbReference type="ARBA" id="ARBA00022801"/>
    </source>
</evidence>
<dbReference type="STRING" id="187979.ERS852385_00851"/>
<gene>
    <name evidence="9" type="primary">rafA_1</name>
    <name evidence="9" type="ORF">ERS852385_00851</name>
</gene>
<dbReference type="InterPro" id="IPR038417">
    <property type="entry name" value="Alpga-gal_N_sf"/>
</dbReference>
<dbReference type="Proteomes" id="UP000095546">
    <property type="component" value="Unassembled WGS sequence"/>
</dbReference>
<dbReference type="InterPro" id="IPR031704">
    <property type="entry name" value="Glyco_hydro_36_N"/>
</dbReference>
<dbReference type="InterPro" id="IPR050985">
    <property type="entry name" value="Alpha-glycosidase_related"/>
</dbReference>
<keyword evidence="10" id="KW-1185">Reference proteome</keyword>
<dbReference type="RefSeq" id="WP_036377407.1">
    <property type="nucleotide sequence ID" value="NZ_CABIWZ010000003.1"/>
</dbReference>
<dbReference type="AlphaFoldDB" id="A0A173Y4G7"/>
<protein>
    <recommendedName>
        <fullName evidence="2 5">Alpha-galactosidase</fullName>
        <ecNumber evidence="2 5">3.2.1.22</ecNumber>
    </recommendedName>
</protein>
<dbReference type="PRINTS" id="PR00743">
    <property type="entry name" value="GLHYDRLASE36"/>
</dbReference>
<feature type="active site" description="Proton donor" evidence="6">
    <location>
        <position position="548"/>
    </location>
</feature>
<dbReference type="FunFam" id="3.20.20.70:FF:000118">
    <property type="entry name" value="Alpha-galactosidase"/>
    <property type="match status" value="1"/>
</dbReference>
<dbReference type="PANTHER" id="PTHR43053">
    <property type="entry name" value="GLYCOSIDASE FAMILY 31"/>
    <property type="match status" value="1"/>
</dbReference>
<reference evidence="9 10" key="1">
    <citation type="submission" date="2015-09" db="EMBL/GenBank/DDBJ databases">
        <authorList>
            <consortium name="Pathogen Informatics"/>
        </authorList>
    </citation>
    <scope>NUCLEOTIDE SEQUENCE [LARGE SCALE GENOMIC DNA]</scope>
    <source>
        <strain evidence="9 10">2789STDY5608828</strain>
    </source>
</reference>
<dbReference type="Pfam" id="PF16875">
    <property type="entry name" value="Glyco_hydro_36N"/>
    <property type="match status" value="1"/>
</dbReference>
<dbReference type="Pfam" id="PF16874">
    <property type="entry name" value="Glyco_hydro_36C"/>
    <property type="match status" value="1"/>
</dbReference>
<dbReference type="eggNOG" id="COG3345">
    <property type="taxonomic scope" value="Bacteria"/>
</dbReference>
<evidence type="ECO:0000313" key="9">
    <source>
        <dbReference type="EMBL" id="CUN59062.1"/>
    </source>
</evidence>
<dbReference type="GO" id="GO:0004557">
    <property type="term" value="F:alpha-galactosidase activity"/>
    <property type="evidence" value="ECO:0007669"/>
    <property type="project" value="UniProtKB-UniRule"/>
</dbReference>
<proteinExistence type="inferred from homology"/>
<keyword evidence="3 5" id="KW-0378">Hydrolase</keyword>
<keyword evidence="4 5" id="KW-0326">Glycosidase</keyword>
<dbReference type="PIRSF" id="PIRSF005536">
    <property type="entry name" value="Agal"/>
    <property type="match status" value="1"/>
</dbReference>
<evidence type="ECO:0000313" key="10">
    <source>
        <dbReference type="Proteomes" id="UP000095546"/>
    </source>
</evidence>
<organism evidence="9 10">
    <name type="scientific">Mitsuokella jalaludinii</name>
    <dbReference type="NCBI Taxonomy" id="187979"/>
    <lineage>
        <taxon>Bacteria</taxon>
        <taxon>Bacillati</taxon>
        <taxon>Bacillota</taxon>
        <taxon>Negativicutes</taxon>
        <taxon>Selenomonadales</taxon>
        <taxon>Selenomonadaceae</taxon>
        <taxon>Mitsuokella</taxon>
    </lineage>
</organism>
<dbReference type="InterPro" id="IPR002252">
    <property type="entry name" value="Glyco_hydro_36"/>
</dbReference>
<comment type="catalytic activity">
    <reaction evidence="1 5">
        <text>Hydrolysis of terminal, non-reducing alpha-D-galactose residues in alpha-D-galactosides, including galactose oligosaccharides, galactomannans and galactolipids.</text>
        <dbReference type="EC" id="3.2.1.22"/>
    </reaction>
</comment>
<dbReference type="EMBL" id="CYYU01000003">
    <property type="protein sequence ID" value="CUN59062.1"/>
    <property type="molecule type" value="Genomic_DNA"/>
</dbReference>
<feature type="active site" description="Nucleophile" evidence="6">
    <location>
        <position position="478"/>
    </location>
</feature>
<evidence type="ECO:0000256" key="4">
    <source>
        <dbReference type="ARBA" id="ARBA00023295"/>
    </source>
</evidence>
<feature type="domain" description="Glycosyl hydrolase family 36 N-terminal" evidence="8">
    <location>
        <begin position="29"/>
        <end position="285"/>
    </location>
</feature>
<dbReference type="CDD" id="cd14791">
    <property type="entry name" value="GH36"/>
    <property type="match status" value="1"/>
</dbReference>
<dbReference type="InterPro" id="IPR013785">
    <property type="entry name" value="Aldolase_TIM"/>
</dbReference>
<dbReference type="PANTHER" id="PTHR43053:SF3">
    <property type="entry name" value="ALPHA-GALACTOSIDASE C-RELATED"/>
    <property type="match status" value="1"/>
</dbReference>
<dbReference type="OrthoDB" id="9758822at2"/>
<evidence type="ECO:0000259" key="8">
    <source>
        <dbReference type="Pfam" id="PF16875"/>
    </source>
</evidence>
<name>A0A173Y4G7_9FIRM</name>
<dbReference type="InterPro" id="IPR013780">
    <property type="entry name" value="Glyco_hydro_b"/>
</dbReference>
<evidence type="ECO:0000256" key="1">
    <source>
        <dbReference type="ARBA" id="ARBA00001255"/>
    </source>
</evidence>
<evidence type="ECO:0000259" key="7">
    <source>
        <dbReference type="Pfam" id="PF16874"/>
    </source>
</evidence>
<evidence type="ECO:0000256" key="5">
    <source>
        <dbReference type="PIRNR" id="PIRNR005536"/>
    </source>
</evidence>
<feature type="domain" description="Glycosyl hydrolase family 36 C-terminal" evidence="7">
    <location>
        <begin position="650"/>
        <end position="746"/>
    </location>
</feature>
<evidence type="ECO:0000256" key="6">
    <source>
        <dbReference type="PIRSR" id="PIRSR005536-1"/>
    </source>
</evidence>
<dbReference type="Gene3D" id="2.70.98.60">
    <property type="entry name" value="alpha-galactosidase from lactobacil brevis"/>
    <property type="match status" value="1"/>
</dbReference>
<comment type="similarity">
    <text evidence="5">Belongs to the glycosyl hydrolase.</text>
</comment>
<dbReference type="Pfam" id="PF02065">
    <property type="entry name" value="Melibiase"/>
    <property type="match status" value="1"/>
</dbReference>
<evidence type="ECO:0000256" key="2">
    <source>
        <dbReference type="ARBA" id="ARBA00012755"/>
    </source>
</evidence>
<sequence length="749" mass="84438">MIQFDEKTGIFHLSNAKMSYVMQVVRGRYLMHRYWGRKLRTFRDSRPFQEIDRAFSPQPAAYENERTFSLDVLPQEYPSYGHVDYRIPAYEVRLQDGTTTTELFYKGYEIVKGKPALPGLPASYAAEDEAETLKITLADSQGKLEAELLYTVFAGADAIARSVRLKNSGEEPLDLLNAASFALDFPDHDFERMNLWGGHASERTAERVPLMHGIEESASRRGASSHQASPFLALVRKDAGEESGEVYGFSLIWSGEFSLKTEVEQFGTTRVVGGINPFEFRWHLEPGESFQTPEAILVYSTEGLNGMSQSFHEIVRHHIVRGKYRDAVRPILVNNWEATYFDFDDAKMDNLAACAKDLGIELMVLDDGWFGKREDDNSSLGDWVVNMEKLKGGLQGVAESAHKRGLKFGLWFEPEMVSVDSDLYRAHPDWVLRAPSYPVSFGRHQLVLDLSRADVRDYLVDAVCKILDTAPIDYVKWDFNRHLTDAFSGKLPPERQGEVRTRFVLGLYDILERITQTHPDILFESCSGGGGRFDAGILYYMPQTWTSDDTDAICRLSIQSGTSMVFPPITMGAHVSVTPNHQVGRVTPMQTRAFAAMMGCYGYEMDITRMSEAEKAEVRSHIALYKKIRPTMQLGRFYRLLTPFAGKGNETAWEFVSRDGQEVVLLYFKTLATPATELRTLKLQALDAAAEYDVAAYYPAQGLSHDGAGSKSLSLAGKSFYGDELMYSGIEVPKIDTDFAAYMWVFHKK</sequence>
<dbReference type="InterPro" id="IPR031705">
    <property type="entry name" value="Glyco_hydro_36_C"/>
</dbReference>
<dbReference type="GO" id="GO:0016052">
    <property type="term" value="P:carbohydrate catabolic process"/>
    <property type="evidence" value="ECO:0007669"/>
    <property type="project" value="InterPro"/>
</dbReference>
<dbReference type="Gene3D" id="2.60.40.1180">
    <property type="entry name" value="Golgi alpha-mannosidase II"/>
    <property type="match status" value="1"/>
</dbReference>
<accession>A0A173Y4G7</accession>
<dbReference type="SUPFAM" id="SSF51445">
    <property type="entry name" value="(Trans)glycosidases"/>
    <property type="match status" value="1"/>
</dbReference>
<dbReference type="Gene3D" id="3.20.20.70">
    <property type="entry name" value="Aldolase class I"/>
    <property type="match status" value="1"/>
</dbReference>